<dbReference type="AlphaFoldDB" id="A0A1Q9CP30"/>
<accession>A0A1Q9CP30</accession>
<dbReference type="GO" id="GO:0009507">
    <property type="term" value="C:chloroplast"/>
    <property type="evidence" value="ECO:0007669"/>
    <property type="project" value="UniProtKB-SubCell"/>
</dbReference>
<dbReference type="SUPFAM" id="SSF103511">
    <property type="entry name" value="Chlorophyll a-b binding protein"/>
    <property type="match status" value="1"/>
</dbReference>
<evidence type="ECO:0000313" key="7">
    <source>
        <dbReference type="EMBL" id="OLP84674.1"/>
    </source>
</evidence>
<comment type="caution">
    <text evidence="7">The sequence shown here is derived from an EMBL/GenBank/DDBJ whole genome shotgun (WGS) entry which is preliminary data.</text>
</comment>
<evidence type="ECO:0000256" key="6">
    <source>
        <dbReference type="SAM" id="MobiDB-lite"/>
    </source>
</evidence>
<dbReference type="GO" id="GO:0016020">
    <property type="term" value="C:membrane"/>
    <property type="evidence" value="ECO:0007669"/>
    <property type="project" value="InterPro"/>
</dbReference>
<dbReference type="Proteomes" id="UP000186817">
    <property type="component" value="Unassembled WGS sequence"/>
</dbReference>
<evidence type="ECO:0000256" key="5">
    <source>
        <dbReference type="PIRSR" id="PIRSR601344-1"/>
    </source>
</evidence>
<feature type="binding site" evidence="5">
    <location>
        <position position="119"/>
    </location>
    <ligand>
        <name>chlorophyll a</name>
        <dbReference type="ChEBI" id="CHEBI:58416"/>
        <label>1</label>
    </ligand>
</feature>
<gene>
    <name evidence="7" type="primary">FCPF</name>
    <name evidence="7" type="ORF">AK812_SmicGene34416</name>
</gene>
<evidence type="ECO:0000313" key="8">
    <source>
        <dbReference type="Proteomes" id="UP000186817"/>
    </source>
</evidence>
<dbReference type="PANTHER" id="PTHR21649">
    <property type="entry name" value="CHLOROPHYLL A/B BINDING PROTEIN"/>
    <property type="match status" value="1"/>
</dbReference>
<dbReference type="GO" id="GO:0009765">
    <property type="term" value="P:photosynthesis, light harvesting"/>
    <property type="evidence" value="ECO:0007669"/>
    <property type="project" value="InterPro"/>
</dbReference>
<feature type="region of interest" description="Disordered" evidence="6">
    <location>
        <begin position="27"/>
        <end position="47"/>
    </location>
</feature>
<keyword evidence="5" id="KW-0148">Chlorophyll</keyword>
<dbReference type="Gene3D" id="3.60.10.10">
    <property type="entry name" value="Endonuclease/exonuclease/phosphatase"/>
    <property type="match status" value="1"/>
</dbReference>
<evidence type="ECO:0000256" key="2">
    <source>
        <dbReference type="ARBA" id="ARBA00022528"/>
    </source>
</evidence>
<feature type="binding site" description="axial binding residue" evidence="5">
    <location>
        <position position="179"/>
    </location>
    <ligand>
        <name>chlorophyll b</name>
        <dbReference type="ChEBI" id="CHEBI:61721"/>
        <label>1</label>
    </ligand>
    <ligandPart>
        <name>Mg</name>
        <dbReference type="ChEBI" id="CHEBI:25107"/>
    </ligandPart>
</feature>
<keyword evidence="4" id="KW-0934">Plastid</keyword>
<name>A0A1Q9CP30_SYMMI</name>
<keyword evidence="8" id="KW-1185">Reference proteome</keyword>
<feature type="binding site" evidence="5">
    <location>
        <position position="267"/>
    </location>
    <ligand>
        <name>chlorophyll a</name>
        <dbReference type="ChEBI" id="CHEBI:58416"/>
        <label>1</label>
    </ligand>
</feature>
<feature type="binding site" evidence="5">
    <location>
        <position position="264"/>
    </location>
    <ligand>
        <name>chlorophyll a</name>
        <dbReference type="ChEBI" id="CHEBI:58416"/>
        <label>1</label>
    </ligand>
</feature>
<proteinExistence type="predicted"/>
<dbReference type="InterPro" id="IPR022796">
    <property type="entry name" value="Chloroa_b-bind"/>
</dbReference>
<dbReference type="GO" id="GO:0016168">
    <property type="term" value="F:chlorophyll binding"/>
    <property type="evidence" value="ECO:0007669"/>
    <property type="project" value="UniProtKB-KW"/>
</dbReference>
<protein>
    <submittedName>
        <fullName evidence="7">Fucoxanthin-chlorophyll a-c binding protein F, chloroplastic</fullName>
    </submittedName>
</protein>
<feature type="binding site" description="axial binding residue" evidence="5">
    <location>
        <position position="124"/>
    </location>
    <ligand>
        <name>chlorophyll b</name>
        <dbReference type="ChEBI" id="CHEBI:61721"/>
        <label>1</label>
    </ligand>
    <ligandPart>
        <name>Mg</name>
        <dbReference type="ChEBI" id="CHEBI:25107"/>
    </ligandPart>
</feature>
<keyword evidence="2" id="KW-0150">Chloroplast</keyword>
<organism evidence="7 8">
    <name type="scientific">Symbiodinium microadriaticum</name>
    <name type="common">Dinoflagellate</name>
    <name type="synonym">Zooxanthella microadriatica</name>
    <dbReference type="NCBI Taxonomy" id="2951"/>
    <lineage>
        <taxon>Eukaryota</taxon>
        <taxon>Sar</taxon>
        <taxon>Alveolata</taxon>
        <taxon>Dinophyceae</taxon>
        <taxon>Suessiales</taxon>
        <taxon>Symbiodiniaceae</taxon>
        <taxon>Symbiodinium</taxon>
    </lineage>
</organism>
<dbReference type="InterPro" id="IPR036691">
    <property type="entry name" value="Endo/exonu/phosph_ase_sf"/>
</dbReference>
<dbReference type="OrthoDB" id="414666at2759"/>
<feature type="binding site" evidence="5">
    <location>
        <position position="269"/>
    </location>
    <ligand>
        <name>chlorophyll a</name>
        <dbReference type="ChEBI" id="CHEBI:58416"/>
        <label>1</label>
    </ligand>
</feature>
<keyword evidence="3" id="KW-0602">Photosynthesis</keyword>
<dbReference type="EMBL" id="LSRX01001024">
    <property type="protein sequence ID" value="OLP84674.1"/>
    <property type="molecule type" value="Genomic_DNA"/>
</dbReference>
<feature type="binding site" evidence="5">
    <location>
        <position position="98"/>
    </location>
    <ligand>
        <name>chlorophyll a</name>
        <dbReference type="ChEBI" id="CHEBI:58416"/>
        <label>1</label>
    </ligand>
</feature>
<evidence type="ECO:0000256" key="1">
    <source>
        <dbReference type="ARBA" id="ARBA00004229"/>
    </source>
</evidence>
<feature type="binding site" evidence="5">
    <location>
        <position position="122"/>
    </location>
    <ligand>
        <name>chlorophyll a</name>
        <dbReference type="ChEBI" id="CHEBI:58416"/>
        <label>1</label>
    </ligand>
</feature>
<dbReference type="InterPro" id="IPR001344">
    <property type="entry name" value="Chloro_AB-bd_pln"/>
</dbReference>
<comment type="subcellular location">
    <subcellularLocation>
        <location evidence="1">Plastid</location>
        <location evidence="1">Chloroplast</location>
    </subcellularLocation>
</comment>
<evidence type="ECO:0000256" key="4">
    <source>
        <dbReference type="ARBA" id="ARBA00022640"/>
    </source>
</evidence>
<dbReference type="SUPFAM" id="SSF56219">
    <property type="entry name" value="DNase I-like"/>
    <property type="match status" value="1"/>
</dbReference>
<reference evidence="7 8" key="1">
    <citation type="submission" date="2016-02" db="EMBL/GenBank/DDBJ databases">
        <title>Genome analysis of coral dinoflagellate symbionts highlights evolutionary adaptations to a symbiotic lifestyle.</title>
        <authorList>
            <person name="Aranda M."/>
            <person name="Li Y."/>
            <person name="Liew Y.J."/>
            <person name="Baumgarten S."/>
            <person name="Simakov O."/>
            <person name="Wilson M."/>
            <person name="Piel J."/>
            <person name="Ashoor H."/>
            <person name="Bougouffa S."/>
            <person name="Bajic V.B."/>
            <person name="Ryu T."/>
            <person name="Ravasi T."/>
            <person name="Bayer T."/>
            <person name="Micklem G."/>
            <person name="Kim H."/>
            <person name="Bhak J."/>
            <person name="Lajeunesse T.C."/>
            <person name="Voolstra C.R."/>
        </authorList>
    </citation>
    <scope>NUCLEOTIDE SEQUENCE [LARGE SCALE GENOMIC DNA]</scope>
    <source>
        <strain evidence="7 8">CCMP2467</strain>
    </source>
</reference>
<keyword evidence="5" id="KW-0157">Chromophore</keyword>
<feature type="binding site" evidence="5">
    <location>
        <position position="281"/>
    </location>
    <ligand>
        <name>chlorophyll a</name>
        <dbReference type="ChEBI" id="CHEBI:58416"/>
        <label>1</label>
    </ligand>
</feature>
<dbReference type="Pfam" id="PF00504">
    <property type="entry name" value="Chloroa_b-bind"/>
    <property type="match status" value="1"/>
</dbReference>
<sequence>MPSKKMVSGLGLAGAIGGAAFLGPSAAPSSAPTTSLRRGNQSAQPSSAAPTAAAGCVVAAGAVLASQVRKAQASSSKFTTALRAFEQELGVQAPVGYWDPLGLARDGDVEAFMRRRSVELKHGRIAMLATMGYITPEIAGKFPGFLSPSMGLKFADVPNGLAAISKVPAGGWTQILRLSCMCLVTEGPGFNTLLVSPKRPRLYMGWCEVLTSADPEVQAAFTQVSAAYICSGLREQKAFKTSRKIYMGVDVTFTEEKKKKLNAELANGRLAMMAIIGMFYQDGLTGSAWGDWANFTESPLRAFEQELGVQAPVGFWDPWSASPDSFCLLVLPAPGGITGPALRANHQAGCCASPCVLRETKDVSIWCPSTGLRCNDQAEKDEFWDELQSVWQALPAREPAWILGDFNSRIGINTAAAPSPAAEGVHGERFLHFCSEAHLKVLNTFFQHSADELTSWVHRRWGTQGMIDYAVGRATDWCYVLDTHSLPHAEVNSDHRLMVLKLRYVRAAPTATCDKRLPRLCVAKLLEGDTST</sequence>
<dbReference type="Gene3D" id="1.10.3460.10">
    <property type="entry name" value="Chlorophyll a/b binding protein domain"/>
    <property type="match status" value="1"/>
</dbReference>
<evidence type="ECO:0000256" key="3">
    <source>
        <dbReference type="ARBA" id="ARBA00022531"/>
    </source>
</evidence>